<feature type="compositionally biased region" description="Basic and acidic residues" evidence="1">
    <location>
        <begin position="263"/>
        <end position="272"/>
    </location>
</feature>
<comment type="caution">
    <text evidence="2">The sequence shown here is derived from an EMBL/GenBank/DDBJ whole genome shotgun (WGS) entry which is preliminary data.</text>
</comment>
<sequence length="321" mass="33753">MELRLQIEKDFVFQQQQLWVQHLARPLPVQLPRSSTSRSSGISTSETFATSSTVSKTTTAPPLTEEGIDPTDDTDDTDAVIGRSEGESDNSTKGSPVDVLQSTSSSLARTSETSTVKPTAASTASSKSEVLCKGTPIAGSNGTCLPGPRGPSGLPGPQGEKGDSIVGPRGQTGYQGYPGRNGAKGSKGTAGGEDLKVSEDGRVALDQHYSLMPSEEVITVKEREGLTGPPESREKPGVILDPVTGLPVNPSKGDQGDPGIDGLEGKKGEHGGKGQRGINWSAWSEGKLSYLILDVYIVPTFHMKGCASRNLKQKTFDDCKL</sequence>
<dbReference type="InterPro" id="IPR008160">
    <property type="entry name" value="Collagen"/>
</dbReference>
<reference evidence="2" key="1">
    <citation type="submission" date="2023-01" db="EMBL/GenBank/DDBJ databases">
        <title>Genome assembly of the deep-sea coral Lophelia pertusa.</title>
        <authorList>
            <person name="Herrera S."/>
            <person name="Cordes E."/>
        </authorList>
    </citation>
    <scope>NUCLEOTIDE SEQUENCE</scope>
    <source>
        <strain evidence="2">USNM1676648</strain>
        <tissue evidence="2">Polyp</tissue>
    </source>
</reference>
<dbReference type="Pfam" id="PF01391">
    <property type="entry name" value="Collagen"/>
    <property type="match status" value="1"/>
</dbReference>
<feature type="compositionally biased region" description="Low complexity" evidence="1">
    <location>
        <begin position="33"/>
        <end position="59"/>
    </location>
</feature>
<feature type="compositionally biased region" description="Low complexity" evidence="1">
    <location>
        <begin position="113"/>
        <end position="128"/>
    </location>
</feature>
<feature type="compositionally biased region" description="Acidic residues" evidence="1">
    <location>
        <begin position="66"/>
        <end position="78"/>
    </location>
</feature>
<gene>
    <name evidence="2" type="ORF">OS493_032350</name>
</gene>
<dbReference type="AlphaFoldDB" id="A0A9W9YJC8"/>
<keyword evidence="3" id="KW-1185">Reference proteome</keyword>
<organism evidence="2 3">
    <name type="scientific">Desmophyllum pertusum</name>
    <dbReference type="NCBI Taxonomy" id="174260"/>
    <lineage>
        <taxon>Eukaryota</taxon>
        <taxon>Metazoa</taxon>
        <taxon>Cnidaria</taxon>
        <taxon>Anthozoa</taxon>
        <taxon>Hexacorallia</taxon>
        <taxon>Scleractinia</taxon>
        <taxon>Caryophylliina</taxon>
        <taxon>Caryophylliidae</taxon>
        <taxon>Desmophyllum</taxon>
    </lineage>
</organism>
<evidence type="ECO:0000256" key="1">
    <source>
        <dbReference type="SAM" id="MobiDB-lite"/>
    </source>
</evidence>
<dbReference type="PANTHER" id="PTHR24637">
    <property type="entry name" value="COLLAGEN"/>
    <property type="match status" value="1"/>
</dbReference>
<protein>
    <submittedName>
        <fullName evidence="2">Uncharacterized protein</fullName>
    </submittedName>
</protein>
<evidence type="ECO:0000313" key="2">
    <source>
        <dbReference type="EMBL" id="KAJ7353768.1"/>
    </source>
</evidence>
<feature type="compositionally biased region" description="Basic and acidic residues" evidence="1">
    <location>
        <begin position="224"/>
        <end position="236"/>
    </location>
</feature>
<proteinExistence type="predicted"/>
<feature type="compositionally biased region" description="Polar residues" evidence="1">
    <location>
        <begin position="89"/>
        <end position="112"/>
    </location>
</feature>
<dbReference type="Proteomes" id="UP001163046">
    <property type="component" value="Unassembled WGS sequence"/>
</dbReference>
<name>A0A9W9YJC8_9CNID</name>
<evidence type="ECO:0000313" key="3">
    <source>
        <dbReference type="Proteomes" id="UP001163046"/>
    </source>
</evidence>
<feature type="region of interest" description="Disordered" evidence="1">
    <location>
        <begin position="224"/>
        <end position="277"/>
    </location>
</feature>
<feature type="region of interest" description="Disordered" evidence="1">
    <location>
        <begin position="30"/>
        <end position="194"/>
    </location>
</feature>
<dbReference type="EMBL" id="MU827341">
    <property type="protein sequence ID" value="KAJ7353768.1"/>
    <property type="molecule type" value="Genomic_DNA"/>
</dbReference>
<accession>A0A9W9YJC8</accession>